<dbReference type="STRING" id="6186.A0A183JW06"/>
<reference evidence="1 2" key="2">
    <citation type="submission" date="2018-11" db="EMBL/GenBank/DDBJ databases">
        <authorList>
            <consortium name="Pathogen Informatics"/>
        </authorList>
    </citation>
    <scope>NUCLEOTIDE SEQUENCE [LARGE SCALE GENOMIC DNA]</scope>
    <source>
        <strain evidence="1">Dakar</strain>
        <strain evidence="2">Dakar, Senegal</strain>
    </source>
</reference>
<dbReference type="WBParaSite" id="SCUD_0000690101-mRNA-1">
    <property type="protein sequence ID" value="SCUD_0000690101-mRNA-1"/>
    <property type="gene ID" value="SCUD_0000690101"/>
</dbReference>
<reference evidence="3" key="1">
    <citation type="submission" date="2016-06" db="UniProtKB">
        <authorList>
            <consortium name="WormBaseParasite"/>
        </authorList>
    </citation>
    <scope>IDENTIFICATION</scope>
</reference>
<gene>
    <name evidence="1" type="ORF">SCUD_LOCUS6901</name>
</gene>
<name>A0A183JW06_9TREM</name>
<keyword evidence="2" id="KW-1185">Reference proteome</keyword>
<evidence type="ECO:0000313" key="1">
    <source>
        <dbReference type="EMBL" id="VDP09032.1"/>
    </source>
</evidence>
<dbReference type="Proteomes" id="UP000279833">
    <property type="component" value="Unassembled WGS sequence"/>
</dbReference>
<dbReference type="EMBL" id="UZAK01018412">
    <property type="protein sequence ID" value="VDP09032.1"/>
    <property type="molecule type" value="Genomic_DNA"/>
</dbReference>
<dbReference type="AlphaFoldDB" id="A0A183JW06"/>
<organism evidence="3">
    <name type="scientific">Schistosoma curassoni</name>
    <dbReference type="NCBI Taxonomy" id="6186"/>
    <lineage>
        <taxon>Eukaryota</taxon>
        <taxon>Metazoa</taxon>
        <taxon>Spiralia</taxon>
        <taxon>Lophotrochozoa</taxon>
        <taxon>Platyhelminthes</taxon>
        <taxon>Trematoda</taxon>
        <taxon>Digenea</taxon>
        <taxon>Strigeidida</taxon>
        <taxon>Schistosomatoidea</taxon>
        <taxon>Schistosomatidae</taxon>
        <taxon>Schistosoma</taxon>
    </lineage>
</organism>
<proteinExistence type="predicted"/>
<protein>
    <submittedName>
        <fullName evidence="3">GCR1_C domain-containing protein</fullName>
    </submittedName>
</protein>
<sequence length="136" mass="15359">MKANEAFINSNGATKSVLYDKVSESSPGWSREAIKRRLLGLKWTPPTVGEQERLVDVQSHTIDETLAGNQWRLELLNAVTTNCDKEHELYKLASALEKATITTDQGRCRLNKYVRRSFPSTIKAPQERASPRESVE</sequence>
<evidence type="ECO:0000313" key="2">
    <source>
        <dbReference type="Proteomes" id="UP000279833"/>
    </source>
</evidence>
<accession>A0A183JW06</accession>
<evidence type="ECO:0000313" key="3">
    <source>
        <dbReference type="WBParaSite" id="SCUD_0000690101-mRNA-1"/>
    </source>
</evidence>